<dbReference type="InterPro" id="IPR011994">
    <property type="entry name" value="Cytidylate_kinase_dom"/>
</dbReference>
<keyword evidence="4 8" id="KW-0418">Kinase</keyword>
<evidence type="ECO:0000256" key="3">
    <source>
        <dbReference type="ARBA" id="ARBA00022741"/>
    </source>
</evidence>
<reference evidence="10 11" key="1">
    <citation type="journal article" date="2018" name="BMC Genomics">
        <title>Whole genome sequencing and function prediction of 133 gut anaerobes isolated from chicken caecum in pure cultures.</title>
        <authorList>
            <person name="Medvecky M."/>
            <person name="Cejkova D."/>
            <person name="Polansky O."/>
            <person name="Karasova D."/>
            <person name="Kubasova T."/>
            <person name="Cizek A."/>
            <person name="Rychlik I."/>
        </authorList>
    </citation>
    <scope>NUCLEOTIDE SEQUENCE [LARGE SCALE GENOMIC DNA]</scope>
    <source>
        <strain evidence="10 11">An13</strain>
    </source>
</reference>
<dbReference type="PANTHER" id="PTHR21299">
    <property type="entry name" value="CYTIDYLATE KINASE/PANTOATE-BETA-ALANINE LIGASE"/>
    <property type="match status" value="1"/>
</dbReference>
<evidence type="ECO:0000256" key="8">
    <source>
        <dbReference type="HAMAP-Rule" id="MF_00238"/>
    </source>
</evidence>
<dbReference type="HAMAP" id="MF_00238">
    <property type="entry name" value="Cytidyl_kinase_type1"/>
    <property type="match status" value="1"/>
</dbReference>
<feature type="binding site" evidence="8">
    <location>
        <begin position="11"/>
        <end position="19"/>
    </location>
    <ligand>
        <name>ATP</name>
        <dbReference type="ChEBI" id="CHEBI:30616"/>
    </ligand>
</feature>
<dbReference type="GO" id="GO:0015949">
    <property type="term" value="P:nucleobase-containing small molecule interconversion"/>
    <property type="evidence" value="ECO:0007669"/>
    <property type="project" value="TreeGrafter"/>
</dbReference>
<keyword evidence="5 8" id="KW-0067">ATP-binding</keyword>
<dbReference type="RefSeq" id="WP_087357914.1">
    <property type="nucleotide sequence ID" value="NZ_NFLJ01000015.1"/>
</dbReference>
<keyword evidence="8" id="KW-0963">Cytoplasm</keyword>
<accession>A0A1Y4T052</accession>
<comment type="subcellular location">
    <subcellularLocation>
        <location evidence="8">Cytoplasm</location>
    </subcellularLocation>
</comment>
<evidence type="ECO:0000256" key="7">
    <source>
        <dbReference type="ARBA" id="ARBA00048478"/>
    </source>
</evidence>
<dbReference type="Gene3D" id="3.40.50.300">
    <property type="entry name" value="P-loop containing nucleotide triphosphate hydrolases"/>
    <property type="match status" value="1"/>
</dbReference>
<proteinExistence type="inferred from homology"/>
<dbReference type="GO" id="GO:0036430">
    <property type="term" value="F:CMP kinase activity"/>
    <property type="evidence" value="ECO:0007669"/>
    <property type="project" value="RHEA"/>
</dbReference>
<dbReference type="PANTHER" id="PTHR21299:SF2">
    <property type="entry name" value="CYTIDYLATE KINASE"/>
    <property type="match status" value="1"/>
</dbReference>
<evidence type="ECO:0000256" key="1">
    <source>
        <dbReference type="ARBA" id="ARBA00009427"/>
    </source>
</evidence>
<sequence length="220" mass="24352">MSKKISIAIDGPAAAGKSTIAKMVAKSLNYTYIDTGAMYRCVAYYALLKNVDVTDEQAVSMLLKDIDIRMFPDGTIQLNREDVTSAIRENEVSMGASVVSQYGAVRSFLVEKQREMAQGGGVILDGRDIGTVVLKDAELKIYQVASIECRALRRHKENLQRGIDSDLAAIQEEIAMRDQQDMTRAISPLKKADDAIEIDTSDMTLEEVVARVMQLVEERI</sequence>
<dbReference type="GO" id="GO:0036431">
    <property type="term" value="F:dCMP kinase activity"/>
    <property type="evidence" value="ECO:0007669"/>
    <property type="project" value="InterPro"/>
</dbReference>
<dbReference type="EMBL" id="NFLJ01000015">
    <property type="protein sequence ID" value="OUQ34572.1"/>
    <property type="molecule type" value="Genomic_DNA"/>
</dbReference>
<evidence type="ECO:0000313" key="10">
    <source>
        <dbReference type="EMBL" id="OUQ34572.1"/>
    </source>
</evidence>
<comment type="caution">
    <text evidence="10">The sequence shown here is derived from an EMBL/GenBank/DDBJ whole genome shotgun (WGS) entry which is preliminary data.</text>
</comment>
<dbReference type="NCBIfam" id="TIGR00017">
    <property type="entry name" value="cmk"/>
    <property type="match status" value="1"/>
</dbReference>
<dbReference type="GO" id="GO:0006220">
    <property type="term" value="P:pyrimidine nucleotide metabolic process"/>
    <property type="evidence" value="ECO:0007669"/>
    <property type="project" value="UniProtKB-UniRule"/>
</dbReference>
<evidence type="ECO:0000256" key="4">
    <source>
        <dbReference type="ARBA" id="ARBA00022777"/>
    </source>
</evidence>
<organism evidence="10 11">
    <name type="scientific">Massilimicrobiota timonensis</name>
    <dbReference type="NCBI Taxonomy" id="1776392"/>
    <lineage>
        <taxon>Bacteria</taxon>
        <taxon>Bacillati</taxon>
        <taxon>Bacillota</taxon>
        <taxon>Erysipelotrichia</taxon>
        <taxon>Erysipelotrichales</taxon>
        <taxon>Erysipelotrichaceae</taxon>
        <taxon>Massilimicrobiota</taxon>
    </lineage>
</organism>
<dbReference type="Proteomes" id="UP000195305">
    <property type="component" value="Unassembled WGS sequence"/>
</dbReference>
<dbReference type="InterPro" id="IPR027417">
    <property type="entry name" value="P-loop_NTPase"/>
</dbReference>
<dbReference type="AlphaFoldDB" id="A0A1Y4T052"/>
<dbReference type="OrthoDB" id="9807434at2"/>
<keyword evidence="3 8" id="KW-0547">Nucleotide-binding</keyword>
<evidence type="ECO:0000313" key="11">
    <source>
        <dbReference type="Proteomes" id="UP000195305"/>
    </source>
</evidence>
<name>A0A1Y4T052_9FIRM</name>
<dbReference type="SUPFAM" id="SSF52540">
    <property type="entry name" value="P-loop containing nucleoside triphosphate hydrolases"/>
    <property type="match status" value="1"/>
</dbReference>
<keyword evidence="11" id="KW-1185">Reference proteome</keyword>
<evidence type="ECO:0000259" key="9">
    <source>
        <dbReference type="Pfam" id="PF02224"/>
    </source>
</evidence>
<feature type="domain" description="Cytidylate kinase" evidence="9">
    <location>
        <begin position="7"/>
        <end position="217"/>
    </location>
</feature>
<dbReference type="Pfam" id="PF02224">
    <property type="entry name" value="Cytidylate_kin"/>
    <property type="match status" value="1"/>
</dbReference>
<dbReference type="EC" id="2.7.4.25" evidence="8"/>
<evidence type="ECO:0000256" key="6">
    <source>
        <dbReference type="ARBA" id="ARBA00047615"/>
    </source>
</evidence>
<dbReference type="InterPro" id="IPR003136">
    <property type="entry name" value="Cytidylate_kin"/>
</dbReference>
<comment type="similarity">
    <text evidence="1 8">Belongs to the cytidylate kinase family. Type 1 subfamily.</text>
</comment>
<evidence type="ECO:0000256" key="2">
    <source>
        <dbReference type="ARBA" id="ARBA00022679"/>
    </source>
</evidence>
<dbReference type="GO" id="GO:0005524">
    <property type="term" value="F:ATP binding"/>
    <property type="evidence" value="ECO:0007669"/>
    <property type="project" value="UniProtKB-UniRule"/>
</dbReference>
<keyword evidence="2 8" id="KW-0808">Transferase</keyword>
<protein>
    <recommendedName>
        <fullName evidence="8">Cytidylate kinase</fullName>
        <shortName evidence="8">CK</shortName>
        <ecNumber evidence="8">2.7.4.25</ecNumber>
    </recommendedName>
    <alternativeName>
        <fullName evidence="8">Cytidine monophosphate kinase</fullName>
        <shortName evidence="8">CMP kinase</shortName>
    </alternativeName>
</protein>
<gene>
    <name evidence="8" type="primary">cmk</name>
    <name evidence="10" type="ORF">B5E75_06235</name>
</gene>
<dbReference type="CDD" id="cd02020">
    <property type="entry name" value="CMPK"/>
    <property type="match status" value="1"/>
</dbReference>
<dbReference type="GO" id="GO:0005829">
    <property type="term" value="C:cytosol"/>
    <property type="evidence" value="ECO:0007669"/>
    <property type="project" value="TreeGrafter"/>
</dbReference>
<comment type="catalytic activity">
    <reaction evidence="6 8">
        <text>dCMP + ATP = dCDP + ADP</text>
        <dbReference type="Rhea" id="RHEA:25094"/>
        <dbReference type="ChEBI" id="CHEBI:30616"/>
        <dbReference type="ChEBI" id="CHEBI:57566"/>
        <dbReference type="ChEBI" id="CHEBI:58593"/>
        <dbReference type="ChEBI" id="CHEBI:456216"/>
        <dbReference type="EC" id="2.7.4.25"/>
    </reaction>
</comment>
<evidence type="ECO:0000256" key="5">
    <source>
        <dbReference type="ARBA" id="ARBA00022840"/>
    </source>
</evidence>
<comment type="catalytic activity">
    <reaction evidence="7 8">
        <text>CMP + ATP = CDP + ADP</text>
        <dbReference type="Rhea" id="RHEA:11600"/>
        <dbReference type="ChEBI" id="CHEBI:30616"/>
        <dbReference type="ChEBI" id="CHEBI:58069"/>
        <dbReference type="ChEBI" id="CHEBI:60377"/>
        <dbReference type="ChEBI" id="CHEBI:456216"/>
        <dbReference type="EC" id="2.7.4.25"/>
    </reaction>
</comment>